<dbReference type="EMBL" id="MU155650">
    <property type="protein sequence ID" value="KAF9471626.1"/>
    <property type="molecule type" value="Genomic_DNA"/>
</dbReference>
<keyword evidence="2" id="KW-1185">Reference proteome</keyword>
<comment type="caution">
    <text evidence="1">The sequence shown here is derived from an EMBL/GenBank/DDBJ whole genome shotgun (WGS) entry which is preliminary data.</text>
</comment>
<proteinExistence type="predicted"/>
<gene>
    <name evidence="1" type="ORF">BDN70DRAFT_938818</name>
</gene>
<dbReference type="OrthoDB" id="2921803at2759"/>
<name>A0A9P5YMM6_9AGAR</name>
<evidence type="ECO:0000313" key="2">
    <source>
        <dbReference type="Proteomes" id="UP000807469"/>
    </source>
</evidence>
<reference evidence="1" key="1">
    <citation type="submission" date="2020-11" db="EMBL/GenBank/DDBJ databases">
        <authorList>
            <consortium name="DOE Joint Genome Institute"/>
            <person name="Ahrendt S."/>
            <person name="Riley R."/>
            <person name="Andreopoulos W."/>
            <person name="Labutti K."/>
            <person name="Pangilinan J."/>
            <person name="Ruiz-Duenas F.J."/>
            <person name="Barrasa J.M."/>
            <person name="Sanchez-Garcia M."/>
            <person name="Camarero S."/>
            <person name="Miyauchi S."/>
            <person name="Serrano A."/>
            <person name="Linde D."/>
            <person name="Babiker R."/>
            <person name="Drula E."/>
            <person name="Ayuso-Fernandez I."/>
            <person name="Pacheco R."/>
            <person name="Padilla G."/>
            <person name="Ferreira P."/>
            <person name="Barriuso J."/>
            <person name="Kellner H."/>
            <person name="Castanera R."/>
            <person name="Alfaro M."/>
            <person name="Ramirez L."/>
            <person name="Pisabarro A.G."/>
            <person name="Kuo A."/>
            <person name="Tritt A."/>
            <person name="Lipzen A."/>
            <person name="He G."/>
            <person name="Yan M."/>
            <person name="Ng V."/>
            <person name="Cullen D."/>
            <person name="Martin F."/>
            <person name="Rosso M.-N."/>
            <person name="Henrissat B."/>
            <person name="Hibbett D."/>
            <person name="Martinez A.T."/>
            <person name="Grigoriev I.V."/>
        </authorList>
    </citation>
    <scope>NUCLEOTIDE SEQUENCE</scope>
    <source>
        <strain evidence="1">CIRM-BRFM 674</strain>
    </source>
</reference>
<dbReference type="Proteomes" id="UP000807469">
    <property type="component" value="Unassembled WGS sequence"/>
</dbReference>
<protein>
    <recommendedName>
        <fullName evidence="3">F-box domain-containing protein</fullName>
    </recommendedName>
</protein>
<evidence type="ECO:0000313" key="1">
    <source>
        <dbReference type="EMBL" id="KAF9471626.1"/>
    </source>
</evidence>
<dbReference type="AlphaFoldDB" id="A0A9P5YMM6"/>
<sequence length="299" mass="33607">MPALPFDLIDTIMDIVSNKDDQDLSSTKACSYISRDFLIVCRKHLFATIVLNDIYDNVPQSRVRFQRRATTSMLHRLLSTSPELADHIRDLHFCVTQGDLENPALVGETFKNITGLNIFSISSFVLSSAKGSFNNWDTFELRSALLHLLHLPTLVEFNIRRFEAFNLKDLTSGHIKHLGLGSLVCDSPNHLPNSSISLRGIDIQGYNSSTILYICTEKSVDGTPIFDFSRLQRVTVRPSTLNDYKESLNFISYCKHLIYGKRDCQASEAIAKHISLCNAACLVLMGRGEDLGERAKAKY</sequence>
<evidence type="ECO:0008006" key="3">
    <source>
        <dbReference type="Google" id="ProtNLM"/>
    </source>
</evidence>
<accession>A0A9P5YMM6</accession>
<organism evidence="1 2">
    <name type="scientific">Pholiota conissans</name>
    <dbReference type="NCBI Taxonomy" id="109636"/>
    <lineage>
        <taxon>Eukaryota</taxon>
        <taxon>Fungi</taxon>
        <taxon>Dikarya</taxon>
        <taxon>Basidiomycota</taxon>
        <taxon>Agaricomycotina</taxon>
        <taxon>Agaricomycetes</taxon>
        <taxon>Agaricomycetidae</taxon>
        <taxon>Agaricales</taxon>
        <taxon>Agaricineae</taxon>
        <taxon>Strophariaceae</taxon>
        <taxon>Pholiota</taxon>
    </lineage>
</organism>